<dbReference type="EMBL" id="RWIT01000003">
    <property type="protein sequence ID" value="RSK49390.1"/>
    <property type="molecule type" value="Genomic_DNA"/>
</dbReference>
<comment type="caution">
    <text evidence="1">The sequence shown here is derived from an EMBL/GenBank/DDBJ whole genome shotgun (WGS) entry which is preliminary data.</text>
</comment>
<organism evidence="1 2">
    <name type="scientific">Hymenobacter rigui</name>
    <dbReference type="NCBI Taxonomy" id="334424"/>
    <lineage>
        <taxon>Bacteria</taxon>
        <taxon>Pseudomonadati</taxon>
        <taxon>Bacteroidota</taxon>
        <taxon>Cytophagia</taxon>
        <taxon>Cytophagales</taxon>
        <taxon>Hymenobacteraceae</taxon>
        <taxon>Hymenobacter</taxon>
    </lineage>
</organism>
<reference evidence="1 2" key="1">
    <citation type="submission" date="2018-12" db="EMBL/GenBank/DDBJ databases">
        <authorList>
            <person name="Feng G."/>
            <person name="Zhu H."/>
        </authorList>
    </citation>
    <scope>NUCLEOTIDE SEQUENCE [LARGE SCALE GENOMIC DNA]</scope>
    <source>
        <strain evidence="1 2">KCTC 12533</strain>
    </source>
</reference>
<dbReference type="Proteomes" id="UP000273500">
    <property type="component" value="Unassembled WGS sequence"/>
</dbReference>
<name>A0A3R9MVD3_9BACT</name>
<evidence type="ECO:0000313" key="2">
    <source>
        <dbReference type="Proteomes" id="UP000273500"/>
    </source>
</evidence>
<proteinExistence type="predicted"/>
<sequence>MATRKKAPQTLVLDAAWSEDSDTVAALDYPDDVHAALCTSCGELLAWHEAACSPAANLPSAQTTGEQGAEEIVAVASSGFAFDLGQPVQPAADAQPYPVVWRGQLKARHPRTGLVHRVNVYRLDNGYWDCYYETDLLAA</sequence>
<dbReference type="OrthoDB" id="884666at2"/>
<gene>
    <name evidence="1" type="ORF">EI291_07820</name>
</gene>
<keyword evidence="2" id="KW-1185">Reference proteome</keyword>
<accession>A0A3R9MVD3</accession>
<dbReference type="RefSeq" id="WP_125419246.1">
    <property type="nucleotide sequence ID" value="NZ_RWIT01000003.1"/>
</dbReference>
<dbReference type="AlphaFoldDB" id="A0A3R9MVD3"/>
<evidence type="ECO:0000313" key="1">
    <source>
        <dbReference type="EMBL" id="RSK49390.1"/>
    </source>
</evidence>
<protein>
    <submittedName>
        <fullName evidence="1">Uncharacterized protein</fullName>
    </submittedName>
</protein>